<reference evidence="1 2" key="1">
    <citation type="submission" date="2019-04" db="EMBL/GenBank/DDBJ databases">
        <authorList>
            <person name="Van Vliet M D."/>
        </authorList>
    </citation>
    <scope>NUCLEOTIDE SEQUENCE [LARGE SCALE GENOMIC DNA]</scope>
    <source>
        <strain evidence="1 2">F1</strain>
    </source>
</reference>
<proteinExistence type="predicted"/>
<evidence type="ECO:0000313" key="1">
    <source>
        <dbReference type="EMBL" id="VGO11701.1"/>
    </source>
</evidence>
<dbReference type="AlphaFoldDB" id="A0A6C2TWK1"/>
<dbReference type="EMBL" id="CAAHFG010000001">
    <property type="protein sequence ID" value="VGO11701.1"/>
    <property type="molecule type" value="Genomic_DNA"/>
</dbReference>
<protein>
    <submittedName>
        <fullName evidence="1">Uncharacterized protein</fullName>
    </submittedName>
</protein>
<name>A0A6C2TWK1_PONDE</name>
<dbReference type="Proteomes" id="UP000366872">
    <property type="component" value="Unassembled WGS sequence"/>
</dbReference>
<gene>
    <name evidence="1" type="ORF">PDESU_00247</name>
</gene>
<evidence type="ECO:0000313" key="2">
    <source>
        <dbReference type="Proteomes" id="UP000366872"/>
    </source>
</evidence>
<organism evidence="1 2">
    <name type="scientific">Pontiella desulfatans</name>
    <dbReference type="NCBI Taxonomy" id="2750659"/>
    <lineage>
        <taxon>Bacteria</taxon>
        <taxon>Pseudomonadati</taxon>
        <taxon>Kiritimatiellota</taxon>
        <taxon>Kiritimatiellia</taxon>
        <taxon>Kiritimatiellales</taxon>
        <taxon>Pontiellaceae</taxon>
        <taxon>Pontiella</taxon>
    </lineage>
</organism>
<accession>A0A6C2TWK1</accession>
<keyword evidence="2" id="KW-1185">Reference proteome</keyword>
<sequence length="64" mass="7320">MATQDIDICCDFSEENLLRLQSALDGRSCSILRLDALIRSKQAMGRPKDLETIKQLEAIQRERL</sequence>